<name>A0ABQ5JYK4_9EUKA</name>
<organism evidence="2 3">
    <name type="scientific">Aduncisulcus paluster</name>
    <dbReference type="NCBI Taxonomy" id="2918883"/>
    <lineage>
        <taxon>Eukaryota</taxon>
        <taxon>Metamonada</taxon>
        <taxon>Carpediemonas-like organisms</taxon>
        <taxon>Aduncisulcus</taxon>
    </lineage>
</organism>
<dbReference type="SUPFAM" id="SSF53850">
    <property type="entry name" value="Periplasmic binding protein-like II"/>
    <property type="match status" value="1"/>
</dbReference>
<evidence type="ECO:0000313" key="3">
    <source>
        <dbReference type="Proteomes" id="UP001057375"/>
    </source>
</evidence>
<sequence>MDVFTEEEIQWLMSRPIVTVAPEDDYAPIEYYDNGNFIGLSREYLDWISEKYGIQFEYVYYKTWSDILSALRDNRVDLQTAIVKTPDRSEYLDFTDAY</sequence>
<dbReference type="Gene3D" id="3.40.190.10">
    <property type="entry name" value="Periplasmic binding protein-like II"/>
    <property type="match status" value="1"/>
</dbReference>
<protein>
    <recommendedName>
        <fullName evidence="1">Solute-binding protein family 3/N-terminal domain-containing protein</fullName>
    </recommendedName>
</protein>
<dbReference type="InterPro" id="IPR001638">
    <property type="entry name" value="Solute-binding_3/MltF_N"/>
</dbReference>
<dbReference type="Pfam" id="PF00497">
    <property type="entry name" value="SBP_bac_3"/>
    <property type="match status" value="1"/>
</dbReference>
<dbReference type="EMBL" id="BQXS01006071">
    <property type="protein sequence ID" value="GKT17238.1"/>
    <property type="molecule type" value="Genomic_DNA"/>
</dbReference>
<gene>
    <name evidence="2" type="ORF">ADUPG1_004184</name>
</gene>
<dbReference type="Proteomes" id="UP001057375">
    <property type="component" value="Unassembled WGS sequence"/>
</dbReference>
<feature type="non-terminal residue" evidence="2">
    <location>
        <position position="98"/>
    </location>
</feature>
<comment type="caution">
    <text evidence="2">The sequence shown here is derived from an EMBL/GenBank/DDBJ whole genome shotgun (WGS) entry which is preliminary data.</text>
</comment>
<proteinExistence type="predicted"/>
<accession>A0ABQ5JYK4</accession>
<keyword evidence="3" id="KW-1185">Reference proteome</keyword>
<evidence type="ECO:0000259" key="1">
    <source>
        <dbReference type="Pfam" id="PF00497"/>
    </source>
</evidence>
<evidence type="ECO:0000313" key="2">
    <source>
        <dbReference type="EMBL" id="GKT17238.1"/>
    </source>
</evidence>
<reference evidence="2" key="1">
    <citation type="submission" date="2022-03" db="EMBL/GenBank/DDBJ databases">
        <title>Draft genome sequence of Aduncisulcus paluster, a free-living microaerophilic Fornicata.</title>
        <authorList>
            <person name="Yuyama I."/>
            <person name="Kume K."/>
            <person name="Tamura T."/>
            <person name="Inagaki Y."/>
            <person name="Hashimoto T."/>
        </authorList>
    </citation>
    <scope>NUCLEOTIDE SEQUENCE</scope>
    <source>
        <strain evidence="2">NY0171</strain>
    </source>
</reference>
<feature type="domain" description="Solute-binding protein family 3/N-terminal" evidence="1">
    <location>
        <begin position="18"/>
        <end position="98"/>
    </location>
</feature>